<dbReference type="PANTHER" id="PTHR31793">
    <property type="entry name" value="4-HYDROXYBENZOYL-COA THIOESTERASE FAMILY MEMBER"/>
    <property type="match status" value="1"/>
</dbReference>
<evidence type="ECO:0000313" key="6">
    <source>
        <dbReference type="Proteomes" id="UP000037088"/>
    </source>
</evidence>
<keyword evidence="6" id="KW-1185">Reference proteome</keyword>
<dbReference type="SUPFAM" id="SSF54637">
    <property type="entry name" value="Thioesterase/thiol ester dehydrase-isomerase"/>
    <property type="match status" value="1"/>
</dbReference>
<dbReference type="RefSeq" id="WP_052899279.1">
    <property type="nucleotide sequence ID" value="NZ_JRXE01000013.1"/>
</dbReference>
<dbReference type="InterPro" id="IPR006684">
    <property type="entry name" value="YbgC/YbaW"/>
</dbReference>
<evidence type="ECO:0000313" key="3">
    <source>
        <dbReference type="EMBL" id="KOC89930.1"/>
    </source>
</evidence>
<accession>A0A0L7T3N4</accession>
<dbReference type="NCBIfam" id="TIGR00051">
    <property type="entry name" value="YbgC/FadM family acyl-CoA thioesterase"/>
    <property type="match status" value="1"/>
</dbReference>
<dbReference type="EMBL" id="JRXE01000013">
    <property type="protein sequence ID" value="KOC89930.1"/>
    <property type="molecule type" value="Genomic_DNA"/>
</dbReference>
<dbReference type="Proteomes" id="UP000037088">
    <property type="component" value="Unassembled WGS sequence"/>
</dbReference>
<dbReference type="STRING" id="1560201.NG42_10640"/>
<dbReference type="Gene3D" id="3.10.129.10">
    <property type="entry name" value="Hotdog Thioesterase"/>
    <property type="match status" value="1"/>
</dbReference>
<reference evidence="5 6" key="1">
    <citation type="journal article" date="2015" name="Int. J. Syst. Evol. Microbiol.">
        <title>Erwinia iniecta sp. nov., isolated from Russian wheat aphids (Diuraphis noxia).</title>
        <authorList>
            <person name="Campillo T."/>
            <person name="Luna E."/>
            <person name="Portier P."/>
            <person name="Fischer-Le Saux M."/>
            <person name="Lapitan N."/>
            <person name="Tisserat N.A."/>
            <person name="Leach J.E."/>
        </authorList>
    </citation>
    <scope>NUCLEOTIDE SEQUENCE [LARGE SCALE GENOMIC DNA]</scope>
    <source>
        <strain evidence="3 6">B120</strain>
        <strain evidence="4 5">B149</strain>
    </source>
</reference>
<dbReference type="GO" id="GO:0047617">
    <property type="term" value="F:fatty acyl-CoA hydrolase activity"/>
    <property type="evidence" value="ECO:0007669"/>
    <property type="project" value="TreeGrafter"/>
</dbReference>
<keyword evidence="2" id="KW-0378">Hydrolase</keyword>
<evidence type="ECO:0000313" key="5">
    <source>
        <dbReference type="Proteomes" id="UP000036851"/>
    </source>
</evidence>
<name>A0A0L7T3N4_9GAMM</name>
<dbReference type="PATRIC" id="fig|1560201.3.peg.2264"/>
<protein>
    <submittedName>
        <fullName evidence="3">Thioesterase</fullName>
    </submittedName>
</protein>
<dbReference type="CDD" id="cd00586">
    <property type="entry name" value="4HBT"/>
    <property type="match status" value="1"/>
</dbReference>
<dbReference type="Pfam" id="PF13279">
    <property type="entry name" value="4HBT_2"/>
    <property type="match status" value="1"/>
</dbReference>
<dbReference type="PANTHER" id="PTHR31793:SF24">
    <property type="entry name" value="LONG-CHAIN ACYL-COA THIOESTERASE FADM"/>
    <property type="match status" value="1"/>
</dbReference>
<proteinExistence type="inferred from homology"/>
<evidence type="ECO:0000256" key="1">
    <source>
        <dbReference type="ARBA" id="ARBA00005953"/>
    </source>
</evidence>
<comment type="caution">
    <text evidence="3">The sequence shown here is derived from an EMBL/GenBank/DDBJ whole genome shotgun (WGS) entry which is preliminary data.</text>
</comment>
<evidence type="ECO:0000256" key="2">
    <source>
        <dbReference type="ARBA" id="ARBA00022801"/>
    </source>
</evidence>
<evidence type="ECO:0000313" key="4">
    <source>
        <dbReference type="EMBL" id="KOC94335.1"/>
    </source>
</evidence>
<dbReference type="InterPro" id="IPR029069">
    <property type="entry name" value="HotDog_dom_sf"/>
</dbReference>
<sequence length="139" mass="15822">MQITIKVRGYHLDVYQHVNNARYLEFLEEARWEWLERKEAFHWLSDNHLAFVVVNININYRRPAVLGDVLTIDSQLIELKGKSGVLSQHVSLADGTQVADATLTFVCIDLRTQKAQPLEGEMKSRLQSLLVDDAASSLS</sequence>
<dbReference type="OrthoDB" id="9799036at2"/>
<comment type="similarity">
    <text evidence="1">Belongs to the 4-hydroxybenzoyl-CoA thioesterase family.</text>
</comment>
<dbReference type="Proteomes" id="UP000036851">
    <property type="component" value="Unassembled WGS sequence"/>
</dbReference>
<dbReference type="EMBL" id="JRXF01000006">
    <property type="protein sequence ID" value="KOC94335.1"/>
    <property type="molecule type" value="Genomic_DNA"/>
</dbReference>
<organism evidence="3 6">
    <name type="scientific">Winslowiella iniecta</name>
    <dbReference type="NCBI Taxonomy" id="1560201"/>
    <lineage>
        <taxon>Bacteria</taxon>
        <taxon>Pseudomonadati</taxon>
        <taxon>Pseudomonadota</taxon>
        <taxon>Gammaproteobacteria</taxon>
        <taxon>Enterobacterales</taxon>
        <taxon>Erwiniaceae</taxon>
        <taxon>Winslowiella</taxon>
    </lineage>
</organism>
<dbReference type="InterPro" id="IPR050563">
    <property type="entry name" value="4-hydroxybenzoyl-CoA_TE"/>
</dbReference>
<dbReference type="PIRSF" id="PIRSF003230">
    <property type="entry name" value="YbgC"/>
    <property type="match status" value="1"/>
</dbReference>
<gene>
    <name evidence="3" type="ORF">NG42_10640</name>
    <name evidence="4" type="ORF">NG43_05290</name>
</gene>
<dbReference type="AlphaFoldDB" id="A0A0L7T3N4"/>